<evidence type="ECO:0008006" key="3">
    <source>
        <dbReference type="Google" id="ProtNLM"/>
    </source>
</evidence>
<dbReference type="Pfam" id="PF11162">
    <property type="entry name" value="DUF2946"/>
    <property type="match status" value="1"/>
</dbReference>
<dbReference type="EMBL" id="JBEPSH010000001">
    <property type="protein sequence ID" value="MET4575075.1"/>
    <property type="molecule type" value="Genomic_DNA"/>
</dbReference>
<evidence type="ECO:0000313" key="1">
    <source>
        <dbReference type="EMBL" id="MET4575075.1"/>
    </source>
</evidence>
<accession>A0ABV2Q221</accession>
<keyword evidence="2" id="KW-1185">Reference proteome</keyword>
<dbReference type="Proteomes" id="UP001549320">
    <property type="component" value="Unassembled WGS sequence"/>
</dbReference>
<sequence>MHALRTSSVLSRLVLVWFMLMLGVATASPIVLPKASEIICTVGGAMKVVYLDDESQAENNVQHTLDCSLCLGSTLPLPSQSVVGTSAPAPLHLLMPELAAPFAALAGAPLPPRGPPALT</sequence>
<reference evidence="1 2" key="1">
    <citation type="submission" date="2024-06" db="EMBL/GenBank/DDBJ databases">
        <title>Sorghum-associated microbial communities from plants grown in Nebraska, USA.</title>
        <authorList>
            <person name="Schachtman D."/>
        </authorList>
    </citation>
    <scope>NUCLEOTIDE SEQUENCE [LARGE SCALE GENOMIC DNA]</scope>
    <source>
        <strain evidence="1 2">2709</strain>
    </source>
</reference>
<organism evidence="1 2">
    <name type="scientific">Ottowia thiooxydans</name>
    <dbReference type="NCBI Taxonomy" id="219182"/>
    <lineage>
        <taxon>Bacteria</taxon>
        <taxon>Pseudomonadati</taxon>
        <taxon>Pseudomonadota</taxon>
        <taxon>Betaproteobacteria</taxon>
        <taxon>Burkholderiales</taxon>
        <taxon>Comamonadaceae</taxon>
        <taxon>Ottowia</taxon>
    </lineage>
</organism>
<dbReference type="RefSeq" id="WP_354440319.1">
    <property type="nucleotide sequence ID" value="NZ_JBEPSH010000001.1"/>
</dbReference>
<comment type="caution">
    <text evidence="1">The sequence shown here is derived from an EMBL/GenBank/DDBJ whole genome shotgun (WGS) entry which is preliminary data.</text>
</comment>
<dbReference type="InterPro" id="IPR021333">
    <property type="entry name" value="DUF2946"/>
</dbReference>
<gene>
    <name evidence="1" type="ORF">ABIE13_000172</name>
</gene>
<protein>
    <recommendedName>
        <fullName evidence="3">DUF2946 domain-containing protein</fullName>
    </recommendedName>
</protein>
<evidence type="ECO:0000313" key="2">
    <source>
        <dbReference type="Proteomes" id="UP001549320"/>
    </source>
</evidence>
<name>A0ABV2Q221_9BURK</name>
<proteinExistence type="predicted"/>